<dbReference type="EMBL" id="BMHT01000002">
    <property type="protein sequence ID" value="GGF05546.1"/>
    <property type="molecule type" value="Genomic_DNA"/>
</dbReference>
<dbReference type="NCBIfam" id="TIGR02608">
    <property type="entry name" value="delta_60_rpt"/>
    <property type="match status" value="11"/>
</dbReference>
<dbReference type="SUPFAM" id="SSF63829">
    <property type="entry name" value="Calcium-dependent phosphotriesterase"/>
    <property type="match status" value="1"/>
</dbReference>
<dbReference type="Gene3D" id="2.80.10.50">
    <property type="match status" value="5"/>
</dbReference>
<name>A0ABQ1TZM3_9BACT</name>
<evidence type="ECO:0000313" key="3">
    <source>
        <dbReference type="Proteomes" id="UP000632273"/>
    </source>
</evidence>
<dbReference type="Pfam" id="PF18962">
    <property type="entry name" value="Por_Secre_tail"/>
    <property type="match status" value="1"/>
</dbReference>
<dbReference type="NCBIfam" id="TIGR04183">
    <property type="entry name" value="Por_Secre_tail"/>
    <property type="match status" value="1"/>
</dbReference>
<evidence type="ECO:0000313" key="2">
    <source>
        <dbReference type="EMBL" id="GGF05546.1"/>
    </source>
</evidence>
<reference evidence="3" key="1">
    <citation type="journal article" date="2019" name="Int. J. Syst. Evol. Microbiol.">
        <title>The Global Catalogue of Microorganisms (GCM) 10K type strain sequencing project: providing services to taxonomists for standard genome sequencing and annotation.</title>
        <authorList>
            <consortium name="The Broad Institute Genomics Platform"/>
            <consortium name="The Broad Institute Genome Sequencing Center for Infectious Disease"/>
            <person name="Wu L."/>
            <person name="Ma J."/>
        </authorList>
    </citation>
    <scope>NUCLEOTIDE SEQUENCE [LARGE SCALE GENOMIC DNA]</scope>
    <source>
        <strain evidence="3">CGMCC 1.15197</strain>
    </source>
</reference>
<proteinExistence type="predicted"/>
<feature type="domain" description="Secretion system C-terminal sorting" evidence="1">
    <location>
        <begin position="747"/>
        <end position="818"/>
    </location>
</feature>
<protein>
    <recommendedName>
        <fullName evidence="1">Secretion system C-terminal sorting domain-containing protein</fullName>
    </recommendedName>
</protein>
<dbReference type="Proteomes" id="UP000632273">
    <property type="component" value="Unassembled WGS sequence"/>
</dbReference>
<organism evidence="2 3">
    <name type="scientific">Hymenobacter cavernae</name>
    <dbReference type="NCBI Taxonomy" id="2044852"/>
    <lineage>
        <taxon>Bacteria</taxon>
        <taxon>Pseudomonadati</taxon>
        <taxon>Bacteroidota</taxon>
        <taxon>Cytophagia</taxon>
        <taxon>Cytophagales</taxon>
        <taxon>Hymenobacteraceae</taxon>
        <taxon>Hymenobacter</taxon>
    </lineage>
</organism>
<dbReference type="SUPFAM" id="SSF101898">
    <property type="entry name" value="NHL repeat"/>
    <property type="match status" value="1"/>
</dbReference>
<keyword evidence="3" id="KW-1185">Reference proteome</keyword>
<dbReference type="InterPro" id="IPR013431">
    <property type="entry name" value="Delta_60_rpt"/>
</dbReference>
<evidence type="ECO:0000259" key="1">
    <source>
        <dbReference type="Pfam" id="PF18962"/>
    </source>
</evidence>
<gene>
    <name evidence="2" type="ORF">GCM10011383_15800</name>
</gene>
<accession>A0ABQ1TZM3</accession>
<dbReference type="Pfam" id="PF17164">
    <property type="entry name" value="DUF5122"/>
    <property type="match status" value="11"/>
</dbReference>
<dbReference type="InterPro" id="IPR026444">
    <property type="entry name" value="Secre_tail"/>
</dbReference>
<sequence>MQAQQLDPSFQLSSYYQTAVINDALQQPDGKWLVAGSFTRVNGGTDVQALARLNTDGTLDQTFAANATGLRRVANLQMLPSGRILLVGAQLAGESSLGSTLLQLNLDGTRYTGFLITSLPNFFSATAAAVQPDGRILVGGPNSGSNIGLLRLLPNGSRDASFQPNAVPDVSISKLLVQPDGKILVVGRQLGFGSVRNRIVVRLNADGSLDNGFDANNNPGNNVAAQDAALLPDGRVLVAGYGDNIFGSSTGSIVRLLPDGSPDQTFKLDASMSGVNVQRLVLQEDGKIVAALQSRYTLPLNTTKLIRLEANGSQDASFQIGDGPDEVIQALRLQEDGRLLVGGYFWNFNGQRRSLALLESTGAVVPGFAPLLQQPSAVSKIVRLPDGKLLVNGDFQTVGSVLTDKLARLMPDGTPDATFSYRNQDNSGIITHLVGQPDGKVLLARRVSKYGSPQQIYLQRLNVDGSLDVEFSMTLGPPPSYTSTAISLLTLQPDGRILVGGWFSDAQGRKHLIRLLPDGTVDTSFNPTSVSELRGVSALLQADGKITCIGMTNTDQPIATRLLPTGAPDPTFAFVPGSIATGSLSLSAQQSNGSYLTVFYSYGVQNDVLYRLVPTGAIDPVFSAPIEGYEGAATEIGVTCLAVQPDDKVLVGGKLKLASNSTSSLYNLIRLDSNGRLDNSFNTTFFGTSTLGQTASVRTLLVLPDGATLVGGAFTQVNGRLAMGVVKLQPATVTGTKEALDQVKIMVYPNPAHDQLTVKVDAVSKPQSISLIDVTGRTVVVYQVKETAMKLAIPQVTPGVYLLRVNYADGPVTRRVVIQ</sequence>
<comment type="caution">
    <text evidence="2">The sequence shown here is derived from an EMBL/GenBank/DDBJ whole genome shotgun (WGS) entry which is preliminary data.</text>
</comment>